<dbReference type="EMBL" id="BAAAYR010000001">
    <property type="protein sequence ID" value="GAA3560368.1"/>
    <property type="molecule type" value="Genomic_DNA"/>
</dbReference>
<proteinExistence type="predicted"/>
<dbReference type="InterPro" id="IPR036390">
    <property type="entry name" value="WH_DNA-bd_sf"/>
</dbReference>
<dbReference type="Pfam" id="PF12802">
    <property type="entry name" value="MarR_2"/>
    <property type="match status" value="1"/>
</dbReference>
<name>A0ABP6X3G2_9ACTN</name>
<comment type="caution">
    <text evidence="2">The sequence shown here is derived from an EMBL/GenBank/DDBJ whole genome shotgun (WGS) entry which is preliminary data.</text>
</comment>
<dbReference type="PROSITE" id="PS50995">
    <property type="entry name" value="HTH_MARR_2"/>
    <property type="match status" value="1"/>
</dbReference>
<evidence type="ECO:0000313" key="2">
    <source>
        <dbReference type="EMBL" id="GAA3560368.1"/>
    </source>
</evidence>
<dbReference type="SMART" id="SM00347">
    <property type="entry name" value="HTH_MARR"/>
    <property type="match status" value="1"/>
</dbReference>
<sequence length="152" mass="16735">MGDQARPVVTEADIEAMTTWTLIRLGRHLEHLLTDALRPHGLTPQQYGILAQLSARPALTQAALAEAVLMRPQSMQHQLQRLEELGLIERPTLRGRGQRNPVHLSEAGLVALGEVHERIRHANSDAALGLDPDEHRVLDAMAHRLLLVGSLG</sequence>
<dbReference type="Gene3D" id="1.10.10.10">
    <property type="entry name" value="Winged helix-like DNA-binding domain superfamily/Winged helix DNA-binding domain"/>
    <property type="match status" value="1"/>
</dbReference>
<reference evidence="3" key="1">
    <citation type="journal article" date="2019" name="Int. J. Syst. Evol. Microbiol.">
        <title>The Global Catalogue of Microorganisms (GCM) 10K type strain sequencing project: providing services to taxonomists for standard genome sequencing and annotation.</title>
        <authorList>
            <consortium name="The Broad Institute Genomics Platform"/>
            <consortium name="The Broad Institute Genome Sequencing Center for Infectious Disease"/>
            <person name="Wu L."/>
            <person name="Ma J."/>
        </authorList>
    </citation>
    <scope>NUCLEOTIDE SEQUENCE [LARGE SCALE GENOMIC DNA]</scope>
    <source>
        <strain evidence="3">JCM 16540</strain>
    </source>
</reference>
<dbReference type="Proteomes" id="UP001500767">
    <property type="component" value="Unassembled WGS sequence"/>
</dbReference>
<keyword evidence="3" id="KW-1185">Reference proteome</keyword>
<evidence type="ECO:0000313" key="3">
    <source>
        <dbReference type="Proteomes" id="UP001500767"/>
    </source>
</evidence>
<dbReference type="InterPro" id="IPR039422">
    <property type="entry name" value="MarR/SlyA-like"/>
</dbReference>
<feature type="domain" description="HTH marR-type" evidence="1">
    <location>
        <begin position="15"/>
        <end position="147"/>
    </location>
</feature>
<accession>A0ABP6X3G2</accession>
<gene>
    <name evidence="2" type="ORF">GCM10022197_14800</name>
</gene>
<dbReference type="PANTHER" id="PTHR33164">
    <property type="entry name" value="TRANSCRIPTIONAL REGULATOR, MARR FAMILY"/>
    <property type="match status" value="1"/>
</dbReference>
<dbReference type="InterPro" id="IPR036388">
    <property type="entry name" value="WH-like_DNA-bd_sf"/>
</dbReference>
<organism evidence="2 3">
    <name type="scientific">Microlunatus spumicola</name>
    <dbReference type="NCBI Taxonomy" id="81499"/>
    <lineage>
        <taxon>Bacteria</taxon>
        <taxon>Bacillati</taxon>
        <taxon>Actinomycetota</taxon>
        <taxon>Actinomycetes</taxon>
        <taxon>Propionibacteriales</taxon>
        <taxon>Propionibacteriaceae</taxon>
        <taxon>Microlunatus</taxon>
    </lineage>
</organism>
<protein>
    <recommendedName>
        <fullName evidence="1">HTH marR-type domain-containing protein</fullName>
    </recommendedName>
</protein>
<dbReference type="RefSeq" id="WP_204911561.1">
    <property type="nucleotide sequence ID" value="NZ_BAAAYR010000001.1"/>
</dbReference>
<dbReference type="SUPFAM" id="SSF46785">
    <property type="entry name" value="Winged helix' DNA-binding domain"/>
    <property type="match status" value="1"/>
</dbReference>
<dbReference type="PANTHER" id="PTHR33164:SF43">
    <property type="entry name" value="HTH-TYPE TRANSCRIPTIONAL REPRESSOR YETL"/>
    <property type="match status" value="1"/>
</dbReference>
<evidence type="ECO:0000259" key="1">
    <source>
        <dbReference type="PROSITE" id="PS50995"/>
    </source>
</evidence>
<dbReference type="InterPro" id="IPR000835">
    <property type="entry name" value="HTH_MarR-typ"/>
</dbReference>